<keyword evidence="7" id="KW-0472">Membrane</keyword>
<keyword evidence="10" id="KW-1185">Reference proteome</keyword>
<dbReference type="InterPro" id="IPR029071">
    <property type="entry name" value="Ubiquitin-like_domsf"/>
</dbReference>
<keyword evidence="7" id="KW-1133">Transmembrane helix</keyword>
<comment type="subcellular location">
    <subcellularLocation>
        <location evidence="1">Nucleus</location>
    </subcellularLocation>
</comment>
<dbReference type="FunFam" id="3.10.20.90:FF:000254">
    <property type="entry name" value="UV excision repair protein Rad23"/>
    <property type="match status" value="1"/>
</dbReference>
<dbReference type="Gene3D" id="3.10.20.90">
    <property type="entry name" value="Phosphatidylinositol 3-kinase Catalytic Subunit, Chain A, domain 1"/>
    <property type="match status" value="1"/>
</dbReference>
<evidence type="ECO:0000259" key="9">
    <source>
        <dbReference type="PROSITE" id="PS50053"/>
    </source>
</evidence>
<dbReference type="PANTHER" id="PTHR10621">
    <property type="entry name" value="UV EXCISION REPAIR PROTEIN RAD23"/>
    <property type="match status" value="1"/>
</dbReference>
<feature type="transmembrane region" description="Helical" evidence="7">
    <location>
        <begin position="150"/>
        <end position="173"/>
    </location>
</feature>
<keyword evidence="2" id="KW-0677">Repeat</keyword>
<dbReference type="Gene3D" id="1.10.10.540">
    <property type="entry name" value="XPC-binding domain"/>
    <property type="match status" value="1"/>
</dbReference>
<evidence type="ECO:0000256" key="3">
    <source>
        <dbReference type="ARBA" id="ARBA00022763"/>
    </source>
</evidence>
<proteinExistence type="predicted"/>
<evidence type="ECO:0000256" key="7">
    <source>
        <dbReference type="SAM" id="Phobius"/>
    </source>
</evidence>
<dbReference type="InterPro" id="IPR015940">
    <property type="entry name" value="UBA"/>
</dbReference>
<dbReference type="Proteomes" id="UP000046395">
    <property type="component" value="Unassembled WGS sequence"/>
</dbReference>
<dbReference type="NCBIfam" id="TIGR00601">
    <property type="entry name" value="rad23"/>
    <property type="match status" value="1"/>
</dbReference>
<dbReference type="InterPro" id="IPR015360">
    <property type="entry name" value="XPC-bd"/>
</dbReference>
<evidence type="ECO:0000256" key="2">
    <source>
        <dbReference type="ARBA" id="ARBA00022737"/>
    </source>
</evidence>
<feature type="compositionally biased region" description="Polar residues" evidence="6">
    <location>
        <begin position="452"/>
        <end position="462"/>
    </location>
</feature>
<accession>A0A5S6QMK7</accession>
<evidence type="ECO:0000259" key="8">
    <source>
        <dbReference type="PROSITE" id="PS50030"/>
    </source>
</evidence>
<feature type="domain" description="Ubiquitin-like" evidence="9">
    <location>
        <begin position="254"/>
        <end position="326"/>
    </location>
</feature>
<sequence>MSIARLSIARQSFARLVVCPTGRLPDWSFARLVVCPTGRLPDWSFARLVVCPTGRLPDSRLPDRSLARQSFSGRVHSLNYSIMNTSAFQSARPLEVDFIALLDCQIMEAAALVADISRLPTEEASSLLAMKFIEVTEVLPNRRYFPAGTILAITLAAIFGPILLGWCILFVYFNTCAGMTWDGLFEKPGGEEPEPPVSSLADFPKLQNMMGPSHSDNANTKEEDTPLSVVALLFFCFLSLIHYRSTDVVFLKEMIVTFKTATNEAFKIEFDESVTVKDVKEKIQAEKGVNYPVEWQTLIYGGKILKDEETLAQVKLDEKKFIALMLLKPKLAKPDVVPKETQEQEAGKVDSTSADGAVHPEKTICENDDKGQEKPESTPPTHLPKPDAPAEAQAGQTPLESTNEEFERLVDEITSMGFQRHEVRKALRLAFNNPDRAVEYLTSGFPVGESGDSISNVESGVASQGDREEPVGGSDPLAPLRNYPGFARLRNAVQQNPDMLQDLITELEQANPSLIALINANQQAFVDLMNEEPEGEEAQSPEIPAEGNMEPPLGLGRAVIHLRPQDVEVIERLKSMGFPEAAVIEAYFACDKNETLAVNFLLQSMEDDDDTPLGPPQGP</sequence>
<dbReference type="Pfam" id="PF00240">
    <property type="entry name" value="ubiquitin"/>
    <property type="match status" value="1"/>
</dbReference>
<dbReference type="InterPro" id="IPR036353">
    <property type="entry name" value="XPC-bd_sf"/>
</dbReference>
<keyword evidence="5" id="KW-0539">Nucleus</keyword>
<feature type="compositionally biased region" description="Basic and acidic residues" evidence="6">
    <location>
        <begin position="335"/>
        <end position="348"/>
    </location>
</feature>
<dbReference type="CDD" id="cd01805">
    <property type="entry name" value="Ubl_Rad23"/>
    <property type="match status" value="1"/>
</dbReference>
<feature type="compositionally biased region" description="Pro residues" evidence="6">
    <location>
        <begin position="377"/>
        <end position="387"/>
    </location>
</feature>
<dbReference type="SUPFAM" id="SSF46934">
    <property type="entry name" value="UBA-like"/>
    <property type="match status" value="2"/>
</dbReference>
<feature type="transmembrane region" description="Helical" evidence="7">
    <location>
        <begin position="225"/>
        <end position="243"/>
    </location>
</feature>
<dbReference type="GO" id="GO:0043130">
    <property type="term" value="F:ubiquitin binding"/>
    <property type="evidence" value="ECO:0007669"/>
    <property type="project" value="TreeGrafter"/>
</dbReference>
<dbReference type="SMART" id="SM00727">
    <property type="entry name" value="STI1"/>
    <property type="match status" value="1"/>
</dbReference>
<feature type="region of interest" description="Disordered" evidence="6">
    <location>
        <begin position="449"/>
        <end position="479"/>
    </location>
</feature>
<protein>
    <submittedName>
        <fullName evidence="11">UV excision repair protein RAD23</fullName>
    </submittedName>
</protein>
<feature type="domain" description="UBA" evidence="8">
    <location>
        <begin position="564"/>
        <end position="604"/>
    </location>
</feature>
<dbReference type="PRINTS" id="PR01839">
    <property type="entry name" value="RAD23PROTEIN"/>
</dbReference>
<dbReference type="WBParaSite" id="TMUE_2000008092.1">
    <property type="protein sequence ID" value="TMUE_2000008092.1"/>
    <property type="gene ID" value="WBGene00288649"/>
</dbReference>
<dbReference type="GO" id="GO:0003684">
    <property type="term" value="F:damaged DNA binding"/>
    <property type="evidence" value="ECO:0007669"/>
    <property type="project" value="InterPro"/>
</dbReference>
<dbReference type="SUPFAM" id="SSF101238">
    <property type="entry name" value="XPC-binding domain"/>
    <property type="match status" value="1"/>
</dbReference>
<dbReference type="CDD" id="cd14380">
    <property type="entry name" value="UBA2_Rad23"/>
    <property type="match status" value="1"/>
</dbReference>
<dbReference type="FunFam" id="1.10.8.10:FF:000002">
    <property type="entry name" value="UV excision repair protein RAD23 homolog"/>
    <property type="match status" value="1"/>
</dbReference>
<dbReference type="GO" id="GO:0043161">
    <property type="term" value="P:proteasome-mediated ubiquitin-dependent protein catabolic process"/>
    <property type="evidence" value="ECO:0007669"/>
    <property type="project" value="InterPro"/>
</dbReference>
<dbReference type="STRING" id="70415.A0A5S6QMK7"/>
<dbReference type="SMART" id="SM00165">
    <property type="entry name" value="UBA"/>
    <property type="match status" value="2"/>
</dbReference>
<keyword evidence="7" id="KW-0812">Transmembrane</keyword>
<dbReference type="InterPro" id="IPR004806">
    <property type="entry name" value="Rad23"/>
</dbReference>
<name>A0A5S6QMK7_TRIMR</name>
<dbReference type="Gene3D" id="1.10.8.10">
    <property type="entry name" value="DNA helicase RuvA subunit, C-terminal domain"/>
    <property type="match status" value="2"/>
</dbReference>
<feature type="region of interest" description="Disordered" evidence="6">
    <location>
        <begin position="335"/>
        <end position="402"/>
    </location>
</feature>
<dbReference type="InterPro" id="IPR009060">
    <property type="entry name" value="UBA-like_sf"/>
</dbReference>
<dbReference type="InterPro" id="IPR000626">
    <property type="entry name" value="Ubiquitin-like_dom"/>
</dbReference>
<dbReference type="GO" id="GO:0005654">
    <property type="term" value="C:nucleoplasm"/>
    <property type="evidence" value="ECO:0007669"/>
    <property type="project" value="TreeGrafter"/>
</dbReference>
<dbReference type="Pfam" id="PF09280">
    <property type="entry name" value="XPC-binding"/>
    <property type="match status" value="1"/>
</dbReference>
<dbReference type="GO" id="GO:0070628">
    <property type="term" value="F:proteasome binding"/>
    <property type="evidence" value="ECO:0007669"/>
    <property type="project" value="TreeGrafter"/>
</dbReference>
<evidence type="ECO:0000256" key="4">
    <source>
        <dbReference type="ARBA" id="ARBA00023204"/>
    </source>
</evidence>
<feature type="domain" description="UBA" evidence="8">
    <location>
        <begin position="401"/>
        <end position="444"/>
    </location>
</feature>
<evidence type="ECO:0000256" key="1">
    <source>
        <dbReference type="ARBA" id="ARBA00004123"/>
    </source>
</evidence>
<dbReference type="InterPro" id="IPR006636">
    <property type="entry name" value="STI1_HS-bd"/>
</dbReference>
<organism evidence="10 11">
    <name type="scientific">Trichuris muris</name>
    <name type="common">Mouse whipworm</name>
    <dbReference type="NCBI Taxonomy" id="70415"/>
    <lineage>
        <taxon>Eukaryota</taxon>
        <taxon>Metazoa</taxon>
        <taxon>Ecdysozoa</taxon>
        <taxon>Nematoda</taxon>
        <taxon>Enoplea</taxon>
        <taxon>Dorylaimia</taxon>
        <taxon>Trichinellida</taxon>
        <taxon>Trichuridae</taxon>
        <taxon>Trichuris</taxon>
    </lineage>
</organism>
<dbReference type="Pfam" id="PF00627">
    <property type="entry name" value="UBA"/>
    <property type="match status" value="2"/>
</dbReference>
<dbReference type="GO" id="GO:0005829">
    <property type="term" value="C:cytosol"/>
    <property type="evidence" value="ECO:0007669"/>
    <property type="project" value="TreeGrafter"/>
</dbReference>
<evidence type="ECO:0000256" key="5">
    <source>
        <dbReference type="ARBA" id="ARBA00023242"/>
    </source>
</evidence>
<evidence type="ECO:0000313" key="10">
    <source>
        <dbReference type="Proteomes" id="UP000046395"/>
    </source>
</evidence>
<dbReference type="GO" id="GO:0006289">
    <property type="term" value="P:nucleotide-excision repair"/>
    <property type="evidence" value="ECO:0007669"/>
    <property type="project" value="InterPro"/>
</dbReference>
<dbReference type="PROSITE" id="PS50030">
    <property type="entry name" value="UBA"/>
    <property type="match status" value="2"/>
</dbReference>
<dbReference type="SMART" id="SM00213">
    <property type="entry name" value="UBQ"/>
    <property type="match status" value="1"/>
</dbReference>
<dbReference type="PROSITE" id="PS50053">
    <property type="entry name" value="UBIQUITIN_2"/>
    <property type="match status" value="1"/>
</dbReference>
<dbReference type="PANTHER" id="PTHR10621:SF0">
    <property type="entry name" value="UV EXCISION REPAIR PROTEIN RAD23"/>
    <property type="match status" value="1"/>
</dbReference>
<keyword evidence="4" id="KW-0234">DNA repair</keyword>
<keyword evidence="3" id="KW-0227">DNA damage</keyword>
<dbReference type="SUPFAM" id="SSF54236">
    <property type="entry name" value="Ubiquitin-like"/>
    <property type="match status" value="1"/>
</dbReference>
<dbReference type="GO" id="GO:0031593">
    <property type="term" value="F:polyubiquitin modification-dependent protein binding"/>
    <property type="evidence" value="ECO:0007669"/>
    <property type="project" value="TreeGrafter"/>
</dbReference>
<dbReference type="CDD" id="cd14280">
    <property type="entry name" value="UBA1_Rad23_like"/>
    <property type="match status" value="1"/>
</dbReference>
<reference evidence="11" key="1">
    <citation type="submission" date="2019-12" db="UniProtKB">
        <authorList>
            <consortium name="WormBaseParasite"/>
        </authorList>
    </citation>
    <scope>IDENTIFICATION</scope>
</reference>
<feature type="compositionally biased region" description="Basic and acidic residues" evidence="6">
    <location>
        <begin position="358"/>
        <end position="376"/>
    </location>
</feature>
<dbReference type="FunFam" id="1.10.8.10:FF:000003">
    <property type="entry name" value="UV excision repair protein RAD23 homolog"/>
    <property type="match status" value="1"/>
</dbReference>
<evidence type="ECO:0000256" key="6">
    <source>
        <dbReference type="SAM" id="MobiDB-lite"/>
    </source>
</evidence>
<evidence type="ECO:0000313" key="11">
    <source>
        <dbReference type="WBParaSite" id="TMUE_2000008092.1"/>
    </source>
</evidence>
<dbReference type="AlphaFoldDB" id="A0A5S6QMK7"/>